<evidence type="ECO:0000313" key="2">
    <source>
        <dbReference type="Proteomes" id="UP001295684"/>
    </source>
</evidence>
<reference evidence="1" key="1">
    <citation type="submission" date="2023-07" db="EMBL/GenBank/DDBJ databases">
        <authorList>
            <consortium name="AG Swart"/>
            <person name="Singh M."/>
            <person name="Singh A."/>
            <person name="Seah K."/>
            <person name="Emmerich C."/>
        </authorList>
    </citation>
    <scope>NUCLEOTIDE SEQUENCE</scope>
    <source>
        <strain evidence="1">DP1</strain>
    </source>
</reference>
<keyword evidence="2" id="KW-1185">Reference proteome</keyword>
<dbReference type="AlphaFoldDB" id="A0AAD1XLH5"/>
<accession>A0AAD1XLH5</accession>
<sequence>MLSTTYLHDPVLEEKAMPPHNNIKLIPKFIPSINSIKRTLNRKARCVEILLDHDPDFFTNSILKDLSS</sequence>
<proteinExistence type="predicted"/>
<organism evidence="1 2">
    <name type="scientific">Euplotes crassus</name>
    <dbReference type="NCBI Taxonomy" id="5936"/>
    <lineage>
        <taxon>Eukaryota</taxon>
        <taxon>Sar</taxon>
        <taxon>Alveolata</taxon>
        <taxon>Ciliophora</taxon>
        <taxon>Intramacronucleata</taxon>
        <taxon>Spirotrichea</taxon>
        <taxon>Hypotrichia</taxon>
        <taxon>Euplotida</taxon>
        <taxon>Euplotidae</taxon>
        <taxon>Moneuplotes</taxon>
    </lineage>
</organism>
<protein>
    <submittedName>
        <fullName evidence="1">Uncharacterized protein</fullName>
    </submittedName>
</protein>
<gene>
    <name evidence="1" type="ORF">ECRASSUSDP1_LOCUS16172</name>
</gene>
<dbReference type="Proteomes" id="UP001295684">
    <property type="component" value="Unassembled WGS sequence"/>
</dbReference>
<name>A0AAD1XLH5_EUPCR</name>
<comment type="caution">
    <text evidence="1">The sequence shown here is derived from an EMBL/GenBank/DDBJ whole genome shotgun (WGS) entry which is preliminary data.</text>
</comment>
<dbReference type="EMBL" id="CAMPGE010016241">
    <property type="protein sequence ID" value="CAI2374814.1"/>
    <property type="molecule type" value="Genomic_DNA"/>
</dbReference>
<evidence type="ECO:0000313" key="1">
    <source>
        <dbReference type="EMBL" id="CAI2374814.1"/>
    </source>
</evidence>